<reference evidence="19 20" key="1">
    <citation type="submission" date="2020-05" db="EMBL/GenBank/DDBJ databases">
        <title>Nakamurella sp. DB0629 isolated from air conditioner.</title>
        <authorList>
            <person name="Kim D.H."/>
            <person name="Kim D.-U."/>
        </authorList>
    </citation>
    <scope>NUCLEOTIDE SEQUENCE [LARGE SCALE GENOMIC DNA]</scope>
    <source>
        <strain evidence="19 20">DB0629</strain>
    </source>
</reference>
<dbReference type="Proteomes" id="UP000562984">
    <property type="component" value="Unassembled WGS sequence"/>
</dbReference>
<protein>
    <recommendedName>
        <fullName evidence="5 12">Histidinol dehydrogenase</fullName>
        <shortName evidence="12">HDH</shortName>
        <ecNumber evidence="4 12">1.1.1.23</ecNumber>
    </recommendedName>
</protein>
<dbReference type="InterPro" id="IPR022695">
    <property type="entry name" value="Histidinol_DH_monofunct"/>
</dbReference>
<evidence type="ECO:0000256" key="1">
    <source>
        <dbReference type="ARBA" id="ARBA00003850"/>
    </source>
</evidence>
<feature type="binding site" evidence="12 16">
    <location>
        <position position="252"/>
    </location>
    <ligand>
        <name>substrate</name>
    </ligand>
</feature>
<feature type="binding site" evidence="12 15">
    <location>
        <position position="229"/>
    </location>
    <ligand>
        <name>NAD(+)</name>
        <dbReference type="ChEBI" id="CHEBI:57540"/>
    </ligand>
</feature>
<evidence type="ECO:0000256" key="11">
    <source>
        <dbReference type="ARBA" id="ARBA00049489"/>
    </source>
</evidence>
<comment type="cofactor">
    <cofactor evidence="12 17">
        <name>Zn(2+)</name>
        <dbReference type="ChEBI" id="CHEBI:29105"/>
    </cofactor>
    <text evidence="12 17">Binds 1 zinc ion per subunit.</text>
</comment>
<feature type="binding site" evidence="12 16">
    <location>
        <position position="377"/>
    </location>
    <ligand>
        <name>substrate</name>
    </ligand>
</feature>
<evidence type="ECO:0000256" key="5">
    <source>
        <dbReference type="ARBA" id="ARBA00016531"/>
    </source>
</evidence>
<feature type="binding site" evidence="12 16">
    <location>
        <position position="277"/>
    </location>
    <ligand>
        <name>substrate</name>
    </ligand>
</feature>
<dbReference type="PANTHER" id="PTHR21256">
    <property type="entry name" value="HISTIDINOL DEHYDROGENASE HDH"/>
    <property type="match status" value="1"/>
</dbReference>
<evidence type="ECO:0000256" key="14">
    <source>
        <dbReference type="PIRSR" id="PIRSR000099-1"/>
    </source>
</evidence>
<dbReference type="PROSITE" id="PS00611">
    <property type="entry name" value="HISOL_DEHYDROGENASE"/>
    <property type="match status" value="1"/>
</dbReference>
<evidence type="ECO:0000256" key="3">
    <source>
        <dbReference type="ARBA" id="ARBA00010178"/>
    </source>
</evidence>
<dbReference type="Gene3D" id="1.20.5.1300">
    <property type="match status" value="1"/>
</dbReference>
<dbReference type="InterPro" id="IPR001692">
    <property type="entry name" value="Histidinol_DH_CS"/>
</dbReference>
<feature type="binding site" evidence="12 17">
    <location>
        <position position="277"/>
    </location>
    <ligand>
        <name>Zn(2+)</name>
        <dbReference type="ChEBI" id="CHEBI:29105"/>
    </ligand>
</feature>
<dbReference type="GO" id="GO:0000105">
    <property type="term" value="P:L-histidine biosynthetic process"/>
    <property type="evidence" value="ECO:0007669"/>
    <property type="project" value="UniProtKB-UniRule"/>
</dbReference>
<evidence type="ECO:0000256" key="9">
    <source>
        <dbReference type="ARBA" id="ARBA00023027"/>
    </source>
</evidence>
<proteinExistence type="inferred from homology"/>
<keyword evidence="6 12" id="KW-0479">Metal-binding</keyword>
<dbReference type="CDD" id="cd06572">
    <property type="entry name" value="Histidinol_dh"/>
    <property type="match status" value="1"/>
</dbReference>
<dbReference type="PIRSF" id="PIRSF000099">
    <property type="entry name" value="Histidinol_dh"/>
    <property type="match status" value="1"/>
</dbReference>
<keyword evidence="9 12" id="KW-0520">NAD</keyword>
<dbReference type="SUPFAM" id="SSF53720">
    <property type="entry name" value="ALDH-like"/>
    <property type="match status" value="1"/>
</dbReference>
<evidence type="ECO:0000256" key="13">
    <source>
        <dbReference type="PIRNR" id="PIRNR000099"/>
    </source>
</evidence>
<feature type="binding site" evidence="12 16">
    <location>
        <position position="274"/>
    </location>
    <ligand>
        <name>substrate</name>
    </ligand>
</feature>
<keyword evidence="20" id="KW-1185">Reference proteome</keyword>
<evidence type="ECO:0000256" key="12">
    <source>
        <dbReference type="HAMAP-Rule" id="MF_01024"/>
    </source>
</evidence>
<dbReference type="HAMAP" id="MF_01024">
    <property type="entry name" value="HisD"/>
    <property type="match status" value="1"/>
</dbReference>
<dbReference type="EMBL" id="JABEND010000001">
    <property type="protein sequence ID" value="NNG34620.1"/>
    <property type="molecule type" value="Genomic_DNA"/>
</dbReference>
<feature type="binding site" evidence="12 17">
    <location>
        <position position="436"/>
    </location>
    <ligand>
        <name>Zn(2+)</name>
        <dbReference type="ChEBI" id="CHEBI:29105"/>
    </ligand>
</feature>
<keyword evidence="7 12" id="KW-0862">Zinc</keyword>
<accession>A0A849A812</accession>
<evidence type="ECO:0000256" key="15">
    <source>
        <dbReference type="PIRSR" id="PIRSR000099-2"/>
    </source>
</evidence>
<comment type="similarity">
    <text evidence="3 12 13 18">Belongs to the histidinol dehydrogenase family.</text>
</comment>
<dbReference type="InterPro" id="IPR016161">
    <property type="entry name" value="Ald_DH/histidinol_DH"/>
</dbReference>
<dbReference type="GO" id="GO:0008270">
    <property type="term" value="F:zinc ion binding"/>
    <property type="evidence" value="ECO:0007669"/>
    <property type="project" value="UniProtKB-UniRule"/>
</dbReference>
<dbReference type="GO" id="GO:0004399">
    <property type="term" value="F:histidinol dehydrogenase activity"/>
    <property type="evidence" value="ECO:0007669"/>
    <property type="project" value="UniProtKB-UniRule"/>
</dbReference>
<dbReference type="UniPathway" id="UPA00031">
    <property type="reaction ID" value="UER00014"/>
</dbReference>
<evidence type="ECO:0000256" key="18">
    <source>
        <dbReference type="RuleBase" id="RU004175"/>
    </source>
</evidence>
<evidence type="ECO:0000256" key="17">
    <source>
        <dbReference type="PIRSR" id="PIRSR000099-4"/>
    </source>
</evidence>
<feature type="binding site" evidence="12 17">
    <location>
        <position position="274"/>
    </location>
    <ligand>
        <name>Zn(2+)</name>
        <dbReference type="ChEBI" id="CHEBI:29105"/>
    </ligand>
</feature>
<evidence type="ECO:0000256" key="8">
    <source>
        <dbReference type="ARBA" id="ARBA00023002"/>
    </source>
</evidence>
<comment type="pathway">
    <text evidence="2 12">Amino-acid biosynthesis; L-histidine biosynthesis; L-histidine from 5-phospho-alpha-D-ribose 1-diphosphate: step 9/9.</text>
</comment>
<evidence type="ECO:0000256" key="7">
    <source>
        <dbReference type="ARBA" id="ARBA00022833"/>
    </source>
</evidence>
<dbReference type="GO" id="GO:0051287">
    <property type="term" value="F:NAD binding"/>
    <property type="evidence" value="ECO:0007669"/>
    <property type="project" value="InterPro"/>
</dbReference>
<dbReference type="PANTHER" id="PTHR21256:SF2">
    <property type="entry name" value="HISTIDINE BIOSYNTHESIS TRIFUNCTIONAL PROTEIN"/>
    <property type="match status" value="1"/>
</dbReference>
<dbReference type="GO" id="GO:0005829">
    <property type="term" value="C:cytosol"/>
    <property type="evidence" value="ECO:0007669"/>
    <property type="project" value="TreeGrafter"/>
</dbReference>
<feature type="binding site" evidence="12 16">
    <location>
        <position position="436"/>
    </location>
    <ligand>
        <name>substrate</name>
    </ligand>
</feature>
<comment type="caution">
    <text evidence="19">The sequence shown here is derived from an EMBL/GenBank/DDBJ whole genome shotgun (WGS) entry which is preliminary data.</text>
</comment>
<keyword evidence="10 12" id="KW-0368">Histidine biosynthesis</keyword>
<evidence type="ECO:0000256" key="2">
    <source>
        <dbReference type="ARBA" id="ARBA00004940"/>
    </source>
</evidence>
<sequence>MLQRIDLTGGRARPPELATLLERAASITGADDAVAPILTAVREHGAAAVLDAGERFDGVRPAALRVPADVLSVSLQGLDPALRGALTEMIERVRKTHQAQLPQPAETHLTPGGTVTQRWIPVRRVGLYVPGGLAVYPSSVVMNVVPAQVAGVDEIVVCSPPQAGNGGWPDPAVLAACALLGVSEVYAAGGAQAIALLGYGSSADSTGSTDNAADADSIAAVDVITGPGNAYVTAAKRALRGTVAIDSEAGPTEIAVLADDSADPRLIAADLISQAEHSPDAASVLITDSAQLADAVLDALPDLVAATTHAERVRQALSGQQSAVVLTADLDAAVALTNEYAAEHLEIQTRHAGRIAQRIRNAGAIFLGPYSPVSLGDYCAGSNHVLPTAGGARYSSGLNTTTFLKSVQVIDYSAAALAAVAPSVVVLADAEDLPAHGAAVTARFDQAVDGEAADGEATGGAGR</sequence>
<dbReference type="RefSeq" id="WP_171198227.1">
    <property type="nucleotide sequence ID" value="NZ_JABEND010000001.1"/>
</dbReference>
<feature type="binding site" evidence="12 16">
    <location>
        <position position="344"/>
    </location>
    <ligand>
        <name>substrate</name>
    </ligand>
</feature>
<gene>
    <name evidence="12 19" type="primary">hisD</name>
    <name evidence="19" type="ORF">HKD39_02565</name>
</gene>
<feature type="binding site" evidence="12 17">
    <location>
        <position position="377"/>
    </location>
    <ligand>
        <name>Zn(2+)</name>
        <dbReference type="ChEBI" id="CHEBI:29105"/>
    </ligand>
</feature>
<keyword evidence="12" id="KW-0028">Amino-acid biosynthesis</keyword>
<dbReference type="Pfam" id="PF00815">
    <property type="entry name" value="Histidinol_dh"/>
    <property type="match status" value="1"/>
</dbReference>
<evidence type="ECO:0000256" key="4">
    <source>
        <dbReference type="ARBA" id="ARBA00012965"/>
    </source>
</evidence>
<feature type="active site" description="Proton acceptor" evidence="12 14">
    <location>
        <position position="343"/>
    </location>
</feature>
<comment type="function">
    <text evidence="1 12">Catalyzes the sequential NAD-dependent oxidations of L-histidinol to L-histidinaldehyde and then to L-histidine.</text>
</comment>
<feature type="binding site" evidence="12 15">
    <location>
        <position position="192"/>
    </location>
    <ligand>
        <name>NAD(+)</name>
        <dbReference type="ChEBI" id="CHEBI:57540"/>
    </ligand>
</feature>
<evidence type="ECO:0000313" key="20">
    <source>
        <dbReference type="Proteomes" id="UP000562984"/>
    </source>
</evidence>
<dbReference type="Gene3D" id="3.40.50.1980">
    <property type="entry name" value="Nitrogenase molybdenum iron protein domain"/>
    <property type="match status" value="2"/>
</dbReference>
<dbReference type="PRINTS" id="PR00083">
    <property type="entry name" value="HOLDHDRGNASE"/>
</dbReference>
<name>A0A849A812_9ACTN</name>
<keyword evidence="8 12" id="KW-0560">Oxidoreductase</keyword>
<evidence type="ECO:0000256" key="6">
    <source>
        <dbReference type="ARBA" id="ARBA00022723"/>
    </source>
</evidence>
<evidence type="ECO:0000313" key="19">
    <source>
        <dbReference type="EMBL" id="NNG34620.1"/>
    </source>
</evidence>
<feature type="active site" description="Proton acceptor" evidence="12 14">
    <location>
        <position position="344"/>
    </location>
</feature>
<dbReference type="AlphaFoldDB" id="A0A849A812"/>
<comment type="catalytic activity">
    <reaction evidence="11 12">
        <text>L-histidinol + 2 NAD(+) + H2O = L-histidine + 2 NADH + 3 H(+)</text>
        <dbReference type="Rhea" id="RHEA:20641"/>
        <dbReference type="ChEBI" id="CHEBI:15377"/>
        <dbReference type="ChEBI" id="CHEBI:15378"/>
        <dbReference type="ChEBI" id="CHEBI:57540"/>
        <dbReference type="ChEBI" id="CHEBI:57595"/>
        <dbReference type="ChEBI" id="CHEBI:57699"/>
        <dbReference type="ChEBI" id="CHEBI:57945"/>
        <dbReference type="EC" id="1.1.1.23"/>
    </reaction>
</comment>
<organism evidence="19 20">
    <name type="scientific">Nakamurella aerolata</name>
    <dbReference type="NCBI Taxonomy" id="1656892"/>
    <lineage>
        <taxon>Bacteria</taxon>
        <taxon>Bacillati</taxon>
        <taxon>Actinomycetota</taxon>
        <taxon>Actinomycetes</taxon>
        <taxon>Nakamurellales</taxon>
        <taxon>Nakamurellaceae</taxon>
        <taxon>Nakamurella</taxon>
    </lineage>
</organism>
<evidence type="ECO:0000256" key="16">
    <source>
        <dbReference type="PIRSR" id="PIRSR000099-3"/>
    </source>
</evidence>
<feature type="binding site" evidence="12 16">
    <location>
        <position position="431"/>
    </location>
    <ligand>
        <name>substrate</name>
    </ligand>
</feature>
<feature type="binding site" evidence="12 15">
    <location>
        <position position="128"/>
    </location>
    <ligand>
        <name>NAD(+)</name>
        <dbReference type="ChEBI" id="CHEBI:57540"/>
    </ligand>
</feature>
<dbReference type="InterPro" id="IPR012131">
    <property type="entry name" value="Hstdl_DH"/>
</dbReference>
<dbReference type="FunFam" id="3.40.50.1980:FF:000001">
    <property type="entry name" value="Histidinol dehydrogenase"/>
    <property type="match status" value="1"/>
</dbReference>
<dbReference type="EC" id="1.1.1.23" evidence="4 12"/>
<dbReference type="NCBIfam" id="TIGR00069">
    <property type="entry name" value="hisD"/>
    <property type="match status" value="1"/>
</dbReference>
<evidence type="ECO:0000256" key="10">
    <source>
        <dbReference type="ARBA" id="ARBA00023102"/>
    </source>
</evidence>